<reference evidence="3" key="1">
    <citation type="submission" date="2022-12" db="EMBL/GenBank/DDBJ databases">
        <title>Draft genome assemblies for two species of Escallonia (Escalloniales).</title>
        <authorList>
            <person name="Chanderbali A."/>
            <person name="Dervinis C."/>
            <person name="Anghel I."/>
            <person name="Soltis D."/>
            <person name="Soltis P."/>
            <person name="Zapata F."/>
        </authorList>
    </citation>
    <scope>NUCLEOTIDE SEQUENCE</scope>
    <source>
        <strain evidence="3">UCBG92.1500</strain>
        <tissue evidence="3">Leaf</tissue>
    </source>
</reference>
<sequence length="189" mass="20353">MSCNLIPLHGLLELHSNLTAASVLDVPLMLLCLPDAMSGAAADPLNPDILGVGTNGNAIVSGADYAAGEGYTAAAIIKPDEVAEVSVRHEEFHTLEEFVDGIPQSWWSEDTRDKQVALVVIVRGSCSTETRSHRVHVRHCFSAKTVRIDSKGNNSKKYQGSANHRSRARQVGSASDMVDEHRSFHGHSG</sequence>
<comment type="caution">
    <text evidence="3">The sequence shown here is derived from an EMBL/GenBank/DDBJ whole genome shotgun (WGS) entry which is preliminary data.</text>
</comment>
<dbReference type="Proteomes" id="UP001187471">
    <property type="component" value="Unassembled WGS sequence"/>
</dbReference>
<dbReference type="EMBL" id="JAVXUO010001886">
    <property type="protein sequence ID" value="KAK2978326.1"/>
    <property type="molecule type" value="Genomic_DNA"/>
</dbReference>
<evidence type="ECO:0000313" key="4">
    <source>
        <dbReference type="Proteomes" id="UP001187471"/>
    </source>
</evidence>
<dbReference type="InterPro" id="IPR056455">
    <property type="entry name" value="Ig-like_IP5PC_F"/>
</dbReference>
<proteinExistence type="predicted"/>
<organism evidence="3 4">
    <name type="scientific">Escallonia rubra</name>
    <dbReference type="NCBI Taxonomy" id="112253"/>
    <lineage>
        <taxon>Eukaryota</taxon>
        <taxon>Viridiplantae</taxon>
        <taxon>Streptophyta</taxon>
        <taxon>Embryophyta</taxon>
        <taxon>Tracheophyta</taxon>
        <taxon>Spermatophyta</taxon>
        <taxon>Magnoliopsida</taxon>
        <taxon>eudicotyledons</taxon>
        <taxon>Gunneridae</taxon>
        <taxon>Pentapetalae</taxon>
        <taxon>asterids</taxon>
        <taxon>campanulids</taxon>
        <taxon>Escalloniales</taxon>
        <taxon>Escalloniaceae</taxon>
        <taxon>Escallonia</taxon>
    </lineage>
</organism>
<dbReference type="Pfam" id="PF23755">
    <property type="entry name" value="Ig-like_IP5PC_F"/>
    <property type="match status" value="1"/>
</dbReference>
<feature type="compositionally biased region" description="Polar residues" evidence="1">
    <location>
        <begin position="151"/>
        <end position="163"/>
    </location>
</feature>
<dbReference type="AlphaFoldDB" id="A0AA88RG13"/>
<feature type="region of interest" description="Disordered" evidence="1">
    <location>
        <begin position="151"/>
        <end position="189"/>
    </location>
</feature>
<evidence type="ECO:0000259" key="2">
    <source>
        <dbReference type="Pfam" id="PF23755"/>
    </source>
</evidence>
<evidence type="ECO:0000313" key="3">
    <source>
        <dbReference type="EMBL" id="KAK2978326.1"/>
    </source>
</evidence>
<name>A0AA88RG13_9ASTE</name>
<protein>
    <recommendedName>
        <fullName evidence="2">IP5PC-F immunoglobulin-like domain-containing protein</fullName>
    </recommendedName>
</protein>
<feature type="domain" description="IP5PC-F immunoglobulin-like" evidence="2">
    <location>
        <begin position="73"/>
        <end position="140"/>
    </location>
</feature>
<keyword evidence="4" id="KW-1185">Reference proteome</keyword>
<gene>
    <name evidence="3" type="ORF">RJ640_000156</name>
</gene>
<evidence type="ECO:0000256" key="1">
    <source>
        <dbReference type="SAM" id="MobiDB-lite"/>
    </source>
</evidence>
<accession>A0AA88RG13</accession>